<dbReference type="PANTHER" id="PTHR30061">
    <property type="entry name" value="MALTOSE-BINDING PERIPLASMIC PROTEIN"/>
    <property type="match status" value="1"/>
</dbReference>
<dbReference type="PANTHER" id="PTHR30061:SF50">
    <property type="entry name" value="MALTOSE_MALTODEXTRIN-BINDING PERIPLASMIC PROTEIN"/>
    <property type="match status" value="1"/>
</dbReference>
<dbReference type="GO" id="GO:0055052">
    <property type="term" value="C:ATP-binding cassette (ABC) transporter complex, substrate-binding subunit-containing"/>
    <property type="evidence" value="ECO:0007669"/>
    <property type="project" value="TreeGrafter"/>
</dbReference>
<sequence length="452" mass="46896">MRSPTTAPDGGPSGRSSSFPARSLPVRACALAGLAALLAACAPAQTGGSGAGADEMEGTLRVWLFSEVDQEPKEKVVDEAVAEFESAHDGVTVDVQYIPVDTRAERFQGAFNDPSSAPDVAEYGNTDLAGYVESGGFADISAELADWEDHADIAEDVAATAQVDGASYGVPWFLGARALYYRTDVFDELGLDAPETLEEVVEAGKKVREEDPDMLGVSVGGAYTYAFLPFVWAHGGDIAEEGDGGSYTAAIDSEEAKAGLELYGEILSEDNCPPQTCSEMTGNDSVQNFVAGRAAMTLGGNFNLKAVQDSEVAEDTAVVPLPGTEPGSVAPAFAGGNNLGVLAGTERRTLAVEFVKLLAGKEYQRAMYDAMGNLPTFTDVQDELAESDPDAGPFIETLNAGTRFVPVTGSWAAIDAEGVLPAMVQKVAAGDASVDEAAAEAATALDDAFGGE</sequence>
<dbReference type="Gene3D" id="3.40.190.10">
    <property type="entry name" value="Periplasmic binding protein-like II"/>
    <property type="match status" value="2"/>
</dbReference>
<proteinExistence type="inferred from homology"/>
<keyword evidence="3" id="KW-0732">Signal</keyword>
<name>A0A7W8QJM5_9ACTN</name>
<evidence type="ECO:0000256" key="2">
    <source>
        <dbReference type="ARBA" id="ARBA00022448"/>
    </source>
</evidence>
<dbReference type="InterPro" id="IPR006059">
    <property type="entry name" value="SBP"/>
</dbReference>
<reference evidence="5 6" key="1">
    <citation type="submission" date="2020-08" db="EMBL/GenBank/DDBJ databases">
        <title>Sequencing the genomes of 1000 actinobacteria strains.</title>
        <authorList>
            <person name="Klenk H.-P."/>
        </authorList>
    </citation>
    <scope>NUCLEOTIDE SEQUENCE [LARGE SCALE GENOMIC DNA]</scope>
    <source>
        <strain evidence="5 6">DSM 44551</strain>
    </source>
</reference>
<feature type="region of interest" description="Disordered" evidence="4">
    <location>
        <begin position="1"/>
        <end position="20"/>
    </location>
</feature>
<protein>
    <submittedName>
        <fullName evidence="5">N,N'-diacetylchitobiose transport system substrate-binding protein</fullName>
    </submittedName>
</protein>
<dbReference type="AlphaFoldDB" id="A0A7W8QJM5"/>
<dbReference type="SUPFAM" id="SSF53850">
    <property type="entry name" value="Periplasmic binding protein-like II"/>
    <property type="match status" value="1"/>
</dbReference>
<evidence type="ECO:0000256" key="3">
    <source>
        <dbReference type="ARBA" id="ARBA00022729"/>
    </source>
</evidence>
<keyword evidence="2" id="KW-0813">Transport</keyword>
<gene>
    <name evidence="5" type="ORF">HDA36_001767</name>
</gene>
<organism evidence="5 6">
    <name type="scientific">Nocardiopsis composta</name>
    <dbReference type="NCBI Taxonomy" id="157465"/>
    <lineage>
        <taxon>Bacteria</taxon>
        <taxon>Bacillati</taxon>
        <taxon>Actinomycetota</taxon>
        <taxon>Actinomycetes</taxon>
        <taxon>Streptosporangiales</taxon>
        <taxon>Nocardiopsidaceae</taxon>
        <taxon>Nocardiopsis</taxon>
    </lineage>
</organism>
<dbReference type="Pfam" id="PF13416">
    <property type="entry name" value="SBP_bac_8"/>
    <property type="match status" value="1"/>
</dbReference>
<accession>A0A7W8QJM5</accession>
<comment type="similarity">
    <text evidence="1">Belongs to the bacterial solute-binding protein 1 family.</text>
</comment>
<dbReference type="RefSeq" id="WP_246528203.1">
    <property type="nucleotide sequence ID" value="NZ_BAAAJD010000051.1"/>
</dbReference>
<dbReference type="GO" id="GO:0042956">
    <property type="term" value="P:maltodextrin transmembrane transport"/>
    <property type="evidence" value="ECO:0007669"/>
    <property type="project" value="TreeGrafter"/>
</dbReference>
<dbReference type="Proteomes" id="UP000572635">
    <property type="component" value="Unassembled WGS sequence"/>
</dbReference>
<evidence type="ECO:0000313" key="6">
    <source>
        <dbReference type="Proteomes" id="UP000572635"/>
    </source>
</evidence>
<keyword evidence="6" id="KW-1185">Reference proteome</keyword>
<dbReference type="GO" id="GO:1901982">
    <property type="term" value="F:maltose binding"/>
    <property type="evidence" value="ECO:0007669"/>
    <property type="project" value="TreeGrafter"/>
</dbReference>
<dbReference type="EMBL" id="JACHDB010000001">
    <property type="protein sequence ID" value="MBB5431683.1"/>
    <property type="molecule type" value="Genomic_DNA"/>
</dbReference>
<evidence type="ECO:0000256" key="1">
    <source>
        <dbReference type="ARBA" id="ARBA00008520"/>
    </source>
</evidence>
<dbReference type="GO" id="GO:0015768">
    <property type="term" value="P:maltose transport"/>
    <property type="evidence" value="ECO:0007669"/>
    <property type="project" value="TreeGrafter"/>
</dbReference>
<evidence type="ECO:0000256" key="4">
    <source>
        <dbReference type="SAM" id="MobiDB-lite"/>
    </source>
</evidence>
<comment type="caution">
    <text evidence="5">The sequence shown here is derived from an EMBL/GenBank/DDBJ whole genome shotgun (WGS) entry which is preliminary data.</text>
</comment>
<evidence type="ECO:0000313" key="5">
    <source>
        <dbReference type="EMBL" id="MBB5431683.1"/>
    </source>
</evidence>